<dbReference type="KEGG" id="fax:FUAX_44860"/>
<feature type="compositionally biased region" description="Polar residues" evidence="1">
    <location>
        <begin position="126"/>
        <end position="135"/>
    </location>
</feature>
<evidence type="ECO:0000313" key="3">
    <source>
        <dbReference type="Proteomes" id="UP001348817"/>
    </source>
</evidence>
<dbReference type="EMBL" id="AP025317">
    <property type="protein sequence ID" value="BDD12054.1"/>
    <property type="molecule type" value="Genomic_DNA"/>
</dbReference>
<evidence type="ECO:0008006" key="4">
    <source>
        <dbReference type="Google" id="ProtNLM"/>
    </source>
</evidence>
<name>A0AAU9CZX0_9BACT</name>
<gene>
    <name evidence="2" type="ORF">FUAX_44860</name>
</gene>
<proteinExistence type="predicted"/>
<feature type="compositionally biased region" description="Basic residues" evidence="1">
    <location>
        <begin position="137"/>
        <end position="156"/>
    </location>
</feature>
<feature type="compositionally biased region" description="Basic and acidic residues" evidence="1">
    <location>
        <begin position="157"/>
        <end position="168"/>
    </location>
</feature>
<keyword evidence="3" id="KW-1185">Reference proteome</keyword>
<geneLocation type="plasmid" evidence="2 3">
    <name>pFA3</name>
</geneLocation>
<dbReference type="AlphaFoldDB" id="A0AAU9CZX0"/>
<dbReference type="SUPFAM" id="SSF46785">
    <property type="entry name" value="Winged helix' DNA-binding domain"/>
    <property type="match status" value="1"/>
</dbReference>
<organism evidence="2 3">
    <name type="scientific">Fulvitalea axinellae</name>
    <dbReference type="NCBI Taxonomy" id="1182444"/>
    <lineage>
        <taxon>Bacteria</taxon>
        <taxon>Pseudomonadati</taxon>
        <taxon>Bacteroidota</taxon>
        <taxon>Cytophagia</taxon>
        <taxon>Cytophagales</taxon>
        <taxon>Persicobacteraceae</taxon>
        <taxon>Fulvitalea</taxon>
    </lineage>
</organism>
<protein>
    <recommendedName>
        <fullName evidence="4">Helix-turn-helix domain-containing protein</fullName>
    </recommendedName>
</protein>
<feature type="region of interest" description="Disordered" evidence="1">
    <location>
        <begin position="106"/>
        <end position="187"/>
    </location>
</feature>
<sequence>MLQYTHIRHNVRLKLRISWEEYALCDYVHFRSNSPRAKGRQCLDSRVEIADFLGVSPRTLTDMIAKMQAKGLITRSATAKYGLKPGPRWTKAMDGQFDDTLEIEGEEEHQTEAGPATAEQEKNEPGQGTSQAENPKQNRRKKQRATANTTKRKPPVRHAEFADTDRQNSPDQNANIADAHKQNTRDQRANFADTLYKEKKERVTTKGKEYAREAPLVSDHRKIPYFDTALRSYHAFFLSHTGLPPAVGAQDRKALAEIMSHFRECSGSHSQALAAFRHLLAEWPSVRQNDPFLGRQRDLRSIRRNLNQLLALLAEKSRSKALATRQTQDPLAIFDTEFVQGHAH</sequence>
<dbReference type="InterPro" id="IPR036388">
    <property type="entry name" value="WH-like_DNA-bd_sf"/>
</dbReference>
<dbReference type="Proteomes" id="UP001348817">
    <property type="component" value="Plasmid pFA3"/>
</dbReference>
<reference evidence="2 3" key="1">
    <citation type="submission" date="2021-12" db="EMBL/GenBank/DDBJ databases">
        <title>Genome sequencing of bacteria with rrn-lacking chromosome and rrn-plasmid.</title>
        <authorList>
            <person name="Anda M."/>
            <person name="Iwasaki W."/>
        </authorList>
    </citation>
    <scope>NUCLEOTIDE SEQUENCE [LARGE SCALE GENOMIC DNA]</scope>
    <source>
        <strain evidence="2 3">DSM 100852</strain>
        <plasmid evidence="2 3">pFA3</plasmid>
    </source>
</reference>
<evidence type="ECO:0000313" key="2">
    <source>
        <dbReference type="EMBL" id="BDD12054.1"/>
    </source>
</evidence>
<dbReference type="Gene3D" id="1.10.10.10">
    <property type="entry name" value="Winged helix-like DNA-binding domain superfamily/Winged helix DNA-binding domain"/>
    <property type="match status" value="1"/>
</dbReference>
<keyword evidence="2" id="KW-0614">Plasmid</keyword>
<feature type="compositionally biased region" description="Basic and acidic residues" evidence="1">
    <location>
        <begin position="178"/>
        <end position="187"/>
    </location>
</feature>
<dbReference type="InterPro" id="IPR036390">
    <property type="entry name" value="WH_DNA-bd_sf"/>
</dbReference>
<accession>A0AAU9CZX0</accession>
<evidence type="ECO:0000256" key="1">
    <source>
        <dbReference type="SAM" id="MobiDB-lite"/>
    </source>
</evidence>